<accession>A0A8K0WJX9</accession>
<protein>
    <recommendedName>
        <fullName evidence="3">NodB homology domain-containing protein</fullName>
    </recommendedName>
</protein>
<dbReference type="EMBL" id="JAGPNK010000034">
    <property type="protein sequence ID" value="KAH7303419.1"/>
    <property type="molecule type" value="Genomic_DNA"/>
</dbReference>
<dbReference type="Gene3D" id="3.20.20.370">
    <property type="entry name" value="Glycoside hydrolase/deacetylase"/>
    <property type="match status" value="1"/>
</dbReference>
<reference evidence="1" key="1">
    <citation type="journal article" date="2021" name="Nat. Commun.">
        <title>Genetic determinants of endophytism in the Arabidopsis root mycobiome.</title>
        <authorList>
            <person name="Mesny F."/>
            <person name="Miyauchi S."/>
            <person name="Thiergart T."/>
            <person name="Pickel B."/>
            <person name="Atanasova L."/>
            <person name="Karlsson M."/>
            <person name="Huettel B."/>
            <person name="Barry K.W."/>
            <person name="Haridas S."/>
            <person name="Chen C."/>
            <person name="Bauer D."/>
            <person name="Andreopoulos W."/>
            <person name="Pangilinan J."/>
            <person name="LaButti K."/>
            <person name="Riley R."/>
            <person name="Lipzen A."/>
            <person name="Clum A."/>
            <person name="Drula E."/>
            <person name="Henrissat B."/>
            <person name="Kohler A."/>
            <person name="Grigoriev I.V."/>
            <person name="Martin F.M."/>
            <person name="Hacquard S."/>
        </authorList>
    </citation>
    <scope>NUCLEOTIDE SEQUENCE</scope>
    <source>
        <strain evidence="1">MPI-CAGE-CH-0235</strain>
    </source>
</reference>
<gene>
    <name evidence="1" type="ORF">B0I35DRAFT_498390</name>
</gene>
<evidence type="ECO:0008006" key="3">
    <source>
        <dbReference type="Google" id="ProtNLM"/>
    </source>
</evidence>
<dbReference type="Proteomes" id="UP000813444">
    <property type="component" value="Unassembled WGS sequence"/>
</dbReference>
<dbReference type="PANTHER" id="PTHR47561:SF1">
    <property type="entry name" value="POLYSACCHARIDE DEACETYLASE FAMILY PROTEIN (AFU_ORTHOLOGUE AFUA_6G05030)"/>
    <property type="match status" value="1"/>
</dbReference>
<name>A0A8K0WJX9_9HYPO</name>
<dbReference type="InterPro" id="IPR011330">
    <property type="entry name" value="Glyco_hydro/deAcase_b/a-brl"/>
</dbReference>
<dbReference type="SUPFAM" id="SSF88713">
    <property type="entry name" value="Glycoside hydrolase/deacetylase"/>
    <property type="match status" value="1"/>
</dbReference>
<dbReference type="AlphaFoldDB" id="A0A8K0WJX9"/>
<evidence type="ECO:0000313" key="2">
    <source>
        <dbReference type="Proteomes" id="UP000813444"/>
    </source>
</evidence>
<dbReference type="OrthoDB" id="2125469at2759"/>
<sequence length="211" mass="24826">MLKLFADNRIKASWYMPSHTILSFPGHMAKVRGTGYKIGLHGYIYEFVRFLKEQERNVMAKSIEVYQQFTGRYPKGWVAPDHPYYVADVPADSNAATDYSKDPDTWMKPMTKHKPTKVVEIPGSWNVDAWRKPMNYTRRPGTHGFVNRRNIEVQWRDQFDFFYREYDSLVFCVSSHPQVSGKPNIMLMHERFIKDLKSKEGVEFVTMVRES</sequence>
<comment type="caution">
    <text evidence="1">The sequence shown here is derived from an EMBL/GenBank/DDBJ whole genome shotgun (WGS) entry which is preliminary data.</text>
</comment>
<keyword evidence="2" id="KW-1185">Reference proteome</keyword>
<proteinExistence type="predicted"/>
<evidence type="ECO:0000313" key="1">
    <source>
        <dbReference type="EMBL" id="KAH7303419.1"/>
    </source>
</evidence>
<dbReference type="GO" id="GO:0005975">
    <property type="term" value="P:carbohydrate metabolic process"/>
    <property type="evidence" value="ECO:0007669"/>
    <property type="project" value="InterPro"/>
</dbReference>
<organism evidence="1 2">
    <name type="scientific">Stachybotrys elegans</name>
    <dbReference type="NCBI Taxonomy" id="80388"/>
    <lineage>
        <taxon>Eukaryota</taxon>
        <taxon>Fungi</taxon>
        <taxon>Dikarya</taxon>
        <taxon>Ascomycota</taxon>
        <taxon>Pezizomycotina</taxon>
        <taxon>Sordariomycetes</taxon>
        <taxon>Hypocreomycetidae</taxon>
        <taxon>Hypocreales</taxon>
        <taxon>Stachybotryaceae</taxon>
        <taxon>Stachybotrys</taxon>
    </lineage>
</organism>
<dbReference type="PANTHER" id="PTHR47561">
    <property type="entry name" value="POLYSACCHARIDE DEACETYLASE FAMILY PROTEIN (AFU_ORTHOLOGUE AFUA_6G05030)"/>
    <property type="match status" value="1"/>
</dbReference>